<feature type="compositionally biased region" description="Low complexity" evidence="1">
    <location>
        <begin position="419"/>
        <end position="432"/>
    </location>
</feature>
<protein>
    <submittedName>
        <fullName evidence="2">Uncharacterized protein</fullName>
    </submittedName>
</protein>
<feature type="region of interest" description="Disordered" evidence="1">
    <location>
        <begin position="228"/>
        <end position="266"/>
    </location>
</feature>
<feature type="compositionally biased region" description="Polar residues" evidence="1">
    <location>
        <begin position="386"/>
        <end position="398"/>
    </location>
</feature>
<accession>A0A4U5NY38</accession>
<sequence>MTNRGKYGQWNTEKSASNAGSMCRKGKSMGTKSYSNFEQKQTGNTCPSGIDWPEARTLKGTFIYSPPADSGNLPNASDTNSNSSTLQEICFYSIPTLSVIMDAFKDSNMNNAVSQNDFNALRNEIFERDVELYDLINSYHNRIGRIEEKLDLLIDRDQNLNLLTETNVTMQADLRSLIATLSQGINQPQLFSSTAQRRYSPAPVVCVSSGSDTEERSYNEASFSRDIIDASDGRPSTAMGQARELSSQQVPIRPDRPKEDMEDRPLQPRIRYWKRQAGIASAIQAGLANAPKRVMTTEENPGPSEPVQLPADGAEPQPSKRPRGRPKKNKALTIVSSEAHERASRQGSETSKSFAVAGSSEASQALPQGSDLQSQPQAAQPAFSISLDSSNRPSTPSFEEQCRSCQPGPSGLSWRQQRSPTPFTSAPPMSSTMPPPKEFNELPRVPFPRRKRRREGPQTTEPSGMIVQVPLNDDPDYYGPVTRSRSGSRSKDVRGPADRTRSKTRSASQPTMLRRPPTEGRSQSRSRSRTRGPQQSRPRKARSKTRTKSGISKKRSVSCSGACCKKSVKIPLTAEFHLPVSEKEKREFDARIKKWMENGEKKKRGKKGAGK</sequence>
<feature type="compositionally biased region" description="Polar residues" evidence="1">
    <location>
        <begin position="1"/>
        <end position="20"/>
    </location>
</feature>
<feature type="compositionally biased region" description="Basic residues" evidence="1">
    <location>
        <begin position="320"/>
        <end position="330"/>
    </location>
</feature>
<keyword evidence="3" id="KW-1185">Reference proteome</keyword>
<feature type="compositionally biased region" description="Basic and acidic residues" evidence="1">
    <location>
        <begin position="489"/>
        <end position="501"/>
    </location>
</feature>
<gene>
    <name evidence="2" type="ORF">L596_012721</name>
</gene>
<dbReference type="AlphaFoldDB" id="A0A4U5NY38"/>
<feature type="compositionally biased region" description="Polar residues" evidence="1">
    <location>
        <begin position="360"/>
        <end position="374"/>
    </location>
</feature>
<feature type="region of interest" description="Disordered" evidence="1">
    <location>
        <begin position="295"/>
        <end position="560"/>
    </location>
</feature>
<evidence type="ECO:0000313" key="2">
    <source>
        <dbReference type="EMBL" id="TKR88488.1"/>
    </source>
</evidence>
<feature type="compositionally biased region" description="Basic and acidic residues" evidence="1">
    <location>
        <begin position="253"/>
        <end position="266"/>
    </location>
</feature>
<dbReference type="Proteomes" id="UP000298663">
    <property type="component" value="Unassembled WGS sequence"/>
</dbReference>
<evidence type="ECO:0000256" key="1">
    <source>
        <dbReference type="SAM" id="MobiDB-lite"/>
    </source>
</evidence>
<feature type="region of interest" description="Disordered" evidence="1">
    <location>
        <begin position="1"/>
        <end position="24"/>
    </location>
</feature>
<reference evidence="2 3" key="1">
    <citation type="journal article" date="2015" name="Genome Biol.">
        <title>Comparative genomics of Steinernema reveals deeply conserved gene regulatory networks.</title>
        <authorList>
            <person name="Dillman A.R."/>
            <person name="Macchietto M."/>
            <person name="Porter C.F."/>
            <person name="Rogers A."/>
            <person name="Williams B."/>
            <person name="Antoshechkin I."/>
            <person name="Lee M.M."/>
            <person name="Goodwin Z."/>
            <person name="Lu X."/>
            <person name="Lewis E.E."/>
            <person name="Goodrich-Blair H."/>
            <person name="Stock S.P."/>
            <person name="Adams B.J."/>
            <person name="Sternberg P.W."/>
            <person name="Mortazavi A."/>
        </authorList>
    </citation>
    <scope>NUCLEOTIDE SEQUENCE [LARGE SCALE GENOMIC DNA]</scope>
    <source>
        <strain evidence="2 3">ALL</strain>
    </source>
</reference>
<name>A0A4U5NY38_STECR</name>
<reference evidence="2 3" key="2">
    <citation type="journal article" date="2019" name="G3 (Bethesda)">
        <title>Hybrid Assembly of the Genome of the Entomopathogenic Nematode Steinernema carpocapsae Identifies the X-Chromosome.</title>
        <authorList>
            <person name="Serra L."/>
            <person name="Macchietto M."/>
            <person name="Macias-Munoz A."/>
            <person name="McGill C.J."/>
            <person name="Rodriguez I.M."/>
            <person name="Rodriguez B."/>
            <person name="Murad R."/>
            <person name="Mortazavi A."/>
        </authorList>
    </citation>
    <scope>NUCLEOTIDE SEQUENCE [LARGE SCALE GENOMIC DNA]</scope>
    <source>
        <strain evidence="2 3">ALL</strain>
    </source>
</reference>
<proteinExistence type="predicted"/>
<comment type="caution">
    <text evidence="2">The sequence shown here is derived from an EMBL/GenBank/DDBJ whole genome shotgun (WGS) entry which is preliminary data.</text>
</comment>
<evidence type="ECO:0000313" key="3">
    <source>
        <dbReference type="Proteomes" id="UP000298663"/>
    </source>
</evidence>
<feature type="compositionally biased region" description="Basic residues" evidence="1">
    <location>
        <begin position="537"/>
        <end position="556"/>
    </location>
</feature>
<dbReference type="EMBL" id="AZBU02000003">
    <property type="protein sequence ID" value="TKR88488.1"/>
    <property type="molecule type" value="Genomic_DNA"/>
</dbReference>
<organism evidence="2 3">
    <name type="scientific">Steinernema carpocapsae</name>
    <name type="common">Entomopathogenic nematode</name>
    <dbReference type="NCBI Taxonomy" id="34508"/>
    <lineage>
        <taxon>Eukaryota</taxon>
        <taxon>Metazoa</taxon>
        <taxon>Ecdysozoa</taxon>
        <taxon>Nematoda</taxon>
        <taxon>Chromadorea</taxon>
        <taxon>Rhabditida</taxon>
        <taxon>Tylenchina</taxon>
        <taxon>Panagrolaimomorpha</taxon>
        <taxon>Strongyloidoidea</taxon>
        <taxon>Steinernematidae</taxon>
        <taxon>Steinernema</taxon>
    </lineage>
</organism>